<organism evidence="3 4">
    <name type="scientific">Fusarium flagelliforme</name>
    <dbReference type="NCBI Taxonomy" id="2675880"/>
    <lineage>
        <taxon>Eukaryota</taxon>
        <taxon>Fungi</taxon>
        <taxon>Dikarya</taxon>
        <taxon>Ascomycota</taxon>
        <taxon>Pezizomycotina</taxon>
        <taxon>Sordariomycetes</taxon>
        <taxon>Hypocreomycetidae</taxon>
        <taxon>Hypocreales</taxon>
        <taxon>Nectriaceae</taxon>
        <taxon>Fusarium</taxon>
        <taxon>Fusarium incarnatum-equiseti species complex</taxon>
    </lineage>
</organism>
<evidence type="ECO:0000313" key="4">
    <source>
        <dbReference type="Proteomes" id="UP000265631"/>
    </source>
</evidence>
<feature type="region of interest" description="Disordered" evidence="1">
    <location>
        <begin position="748"/>
        <end position="787"/>
    </location>
</feature>
<feature type="region of interest" description="Disordered" evidence="1">
    <location>
        <begin position="396"/>
        <end position="455"/>
    </location>
</feature>
<dbReference type="AlphaFoldDB" id="A0A395MWB0"/>
<comment type="caution">
    <text evidence="3">The sequence shown here is derived from an EMBL/GenBank/DDBJ whole genome shotgun (WGS) entry which is preliminary data.</text>
</comment>
<protein>
    <submittedName>
        <fullName evidence="3">Uncharacterized protein</fullName>
    </submittedName>
</protein>
<feature type="chain" id="PRO_5017462134" evidence="2">
    <location>
        <begin position="22"/>
        <end position="787"/>
    </location>
</feature>
<evidence type="ECO:0000256" key="2">
    <source>
        <dbReference type="SAM" id="SignalP"/>
    </source>
</evidence>
<proteinExistence type="predicted"/>
<feature type="region of interest" description="Disordered" evidence="1">
    <location>
        <begin position="473"/>
        <end position="498"/>
    </location>
</feature>
<dbReference type="EMBL" id="PXXK01000101">
    <property type="protein sequence ID" value="RFN51509.1"/>
    <property type="molecule type" value="Genomic_DNA"/>
</dbReference>
<reference evidence="3 4" key="1">
    <citation type="journal article" date="2018" name="PLoS Pathog.">
        <title>Evolution of structural diversity of trichothecenes, a family of toxins produced by plant pathogenic and entomopathogenic fungi.</title>
        <authorList>
            <person name="Proctor R.H."/>
            <person name="McCormick S.P."/>
            <person name="Kim H.S."/>
            <person name="Cardoza R.E."/>
            <person name="Stanley A.M."/>
            <person name="Lindo L."/>
            <person name="Kelly A."/>
            <person name="Brown D.W."/>
            <person name="Lee T."/>
            <person name="Vaughan M.M."/>
            <person name="Alexander N.J."/>
            <person name="Busman M."/>
            <person name="Gutierrez S."/>
        </authorList>
    </citation>
    <scope>NUCLEOTIDE SEQUENCE [LARGE SCALE GENOMIC DNA]</scope>
    <source>
        <strain evidence="3 4">NRRL 13405</strain>
    </source>
</reference>
<keyword evidence="2" id="KW-0732">Signal</keyword>
<feature type="compositionally biased region" description="Low complexity" evidence="1">
    <location>
        <begin position="767"/>
        <end position="787"/>
    </location>
</feature>
<evidence type="ECO:0000256" key="1">
    <source>
        <dbReference type="SAM" id="MobiDB-lite"/>
    </source>
</evidence>
<name>A0A395MWB0_9HYPO</name>
<accession>A0A395MWB0</accession>
<feature type="signal peptide" evidence="2">
    <location>
        <begin position="1"/>
        <end position="21"/>
    </location>
</feature>
<dbReference type="STRING" id="2594813.A0A395MWB0"/>
<sequence>MIPLTGAVCLICATCLPTVDPEEGLDPTAWTLFDWREDHLLLWGPTWPDHVKAPLSMRNSDEIDEIDETVIVYEAHVSGPVFATISTSRSVVMQTEYVSGESLRARRSRVYLPVHAACYAMARKVGAAPGSGITSLGDLWITLERRCREAISYGRTGGFYIPSIPNNRPGEPIELNLGRYYIPPQAICPRFSSLAKYGREWWTRDPLKIPDLTESLMSTLERAETPLADEGFSNRFDSLPPEIGNIVIENLIACVPAEGASSLECTYLIPQYRWKQALIQIPFLWDLENEIVERKDQEASTGLFEWNWEKLARLILSEFPIFRKGEACGYKLYSQSGHDILGQPIVPPAFANRRRIWQILMDMYPNDVGMFNLRASDKRTAFDSQQHSILFDMEQQNEKGKHKLSPQTDPAVTKKSRPTCFVETPGGSLRETKPSTDHHHHHHHQRSSSAMAPPDSKLKEVPLLEGADDIKTAQSSLSSRLPIRPATQSTRTRPADYDLSEQHLSTLSVREKLRKGIAMSLANDAAADTVPGMMINMDIEHHVDPKLTSYQFQSRGTEMVNHELTARVTDAYESMETRGKMAQHRNGGIPEARVAGARLQAVTRTANYNPFKPFTFVPTPHPNNTISEAEAEQREGLASWLESACRRFGYKTLEIDRLSFRHDFNHNELTLIEHGNDFWVAPNGSYSSPVYVDTGHEGSITLYEANMFSTNGIPAFTATPQAMEEKKFWGWVQRLMGSNACLVEATSKKGTSGWVRSEPQQNEGKDSSSAPGRRAAARGASGLRNEV</sequence>
<gene>
    <name evidence="3" type="ORF">FIE12Z_4245</name>
</gene>
<keyword evidence="4" id="KW-1185">Reference proteome</keyword>
<dbReference type="Proteomes" id="UP000265631">
    <property type="component" value="Unassembled WGS sequence"/>
</dbReference>
<evidence type="ECO:0000313" key="3">
    <source>
        <dbReference type="EMBL" id="RFN51509.1"/>
    </source>
</evidence>